<dbReference type="PANTHER" id="PTHR24321">
    <property type="entry name" value="DEHYDROGENASES, SHORT CHAIN"/>
    <property type="match status" value="1"/>
</dbReference>
<dbReference type="PRINTS" id="PR00081">
    <property type="entry name" value="GDHRDH"/>
</dbReference>
<dbReference type="NCBIfam" id="NF005559">
    <property type="entry name" value="PRK07231.1"/>
    <property type="match status" value="1"/>
</dbReference>
<protein>
    <submittedName>
        <fullName evidence="3">SDR family oxidoreductase</fullName>
        <ecNumber evidence="3">1.-.-.-</ecNumber>
    </submittedName>
</protein>
<dbReference type="EMBL" id="JAVRHO010000002">
    <property type="protein sequence ID" value="MDT0645452.1"/>
    <property type="molecule type" value="Genomic_DNA"/>
</dbReference>
<dbReference type="CDD" id="cd05233">
    <property type="entry name" value="SDR_c"/>
    <property type="match status" value="1"/>
</dbReference>
<name>A0ABU3CGH8_9FLAO</name>
<gene>
    <name evidence="3" type="ORF">RM545_02015</name>
</gene>
<dbReference type="EC" id="1.-.-.-" evidence="3"/>
<dbReference type="SUPFAM" id="SSF51735">
    <property type="entry name" value="NAD(P)-binding Rossmann-fold domains"/>
    <property type="match status" value="1"/>
</dbReference>
<organism evidence="3 4">
    <name type="scientific">Autumnicola lenta</name>
    <dbReference type="NCBI Taxonomy" id="3075593"/>
    <lineage>
        <taxon>Bacteria</taxon>
        <taxon>Pseudomonadati</taxon>
        <taxon>Bacteroidota</taxon>
        <taxon>Flavobacteriia</taxon>
        <taxon>Flavobacteriales</taxon>
        <taxon>Flavobacteriaceae</taxon>
        <taxon>Autumnicola</taxon>
    </lineage>
</organism>
<comment type="similarity">
    <text evidence="1">Belongs to the short-chain dehydrogenases/reductases (SDR) family.</text>
</comment>
<dbReference type="InterPro" id="IPR002347">
    <property type="entry name" value="SDR_fam"/>
</dbReference>
<reference evidence="3 4" key="1">
    <citation type="submission" date="2023-09" db="EMBL/GenBank/DDBJ databases">
        <authorList>
            <person name="Rey-Velasco X."/>
        </authorList>
    </citation>
    <scope>NUCLEOTIDE SEQUENCE [LARGE SCALE GENOMIC DNA]</scope>
    <source>
        <strain evidence="3 4">F260</strain>
    </source>
</reference>
<dbReference type="Proteomes" id="UP001245285">
    <property type="component" value="Unassembled WGS sequence"/>
</dbReference>
<dbReference type="Gene3D" id="3.40.50.720">
    <property type="entry name" value="NAD(P)-binding Rossmann-like Domain"/>
    <property type="match status" value="1"/>
</dbReference>
<accession>A0ABU3CGH8</accession>
<dbReference type="PANTHER" id="PTHR24321:SF8">
    <property type="entry name" value="ESTRADIOL 17-BETA-DEHYDROGENASE 8-RELATED"/>
    <property type="match status" value="1"/>
</dbReference>
<comment type="caution">
    <text evidence="3">The sequence shown here is derived from an EMBL/GenBank/DDBJ whole genome shotgun (WGS) entry which is preliminary data.</text>
</comment>
<evidence type="ECO:0000313" key="4">
    <source>
        <dbReference type="Proteomes" id="UP001245285"/>
    </source>
</evidence>
<evidence type="ECO:0000313" key="3">
    <source>
        <dbReference type="EMBL" id="MDT0645452.1"/>
    </source>
</evidence>
<proteinExistence type="inferred from homology"/>
<dbReference type="PRINTS" id="PR00080">
    <property type="entry name" value="SDRFAMILY"/>
</dbReference>
<keyword evidence="2 3" id="KW-0560">Oxidoreductase</keyword>
<dbReference type="Pfam" id="PF13561">
    <property type="entry name" value="adh_short_C2"/>
    <property type="match status" value="1"/>
</dbReference>
<evidence type="ECO:0000256" key="1">
    <source>
        <dbReference type="ARBA" id="ARBA00006484"/>
    </source>
</evidence>
<dbReference type="InterPro" id="IPR036291">
    <property type="entry name" value="NAD(P)-bd_dom_sf"/>
</dbReference>
<keyword evidence="4" id="KW-1185">Reference proteome</keyword>
<dbReference type="GO" id="GO:0016491">
    <property type="term" value="F:oxidoreductase activity"/>
    <property type="evidence" value="ECO:0007669"/>
    <property type="project" value="UniProtKB-KW"/>
</dbReference>
<dbReference type="RefSeq" id="WP_311493617.1">
    <property type="nucleotide sequence ID" value="NZ_JAVRHO010000002.1"/>
</dbReference>
<evidence type="ECO:0000256" key="2">
    <source>
        <dbReference type="ARBA" id="ARBA00023002"/>
    </source>
</evidence>
<sequence length="284" mass="30381">MGRLEQKTAIVTGGATGIGEAIAKRFCAEGAKVLIIGLPDNPVDAVVKEIEEKGGEALAFHKDISSEENVKEALKIVIDKWQKLDILINNAGVFPESNTADEFSVEAFDNLIKNNVRTTFMFTKYALPELQKTKGCIVSAGSESAILGIPEVAVYGGTKGFNHAFTKGIAGEQAKNGVRANIVAPGAIDTAWTHKEIGPMNEEMEKTMVNATPMGRRGTVEEVANIYLFLASDEASYVTGSVYCVDGGITIGKGAVGQQVPDEMKEKDVKMDVKHSKEGATELK</sequence>